<reference evidence="6" key="1">
    <citation type="submission" date="2022-11" db="EMBL/GenBank/DDBJ databases">
        <title>Biodiversity and phylogenetic relationships of bacteria.</title>
        <authorList>
            <person name="Machado R.A.R."/>
            <person name="Bhat A."/>
            <person name="Loulou A."/>
            <person name="Kallel S."/>
        </authorList>
    </citation>
    <scope>NUCLEOTIDE SEQUENCE</scope>
    <source>
        <strain evidence="6">K-TC2</strain>
    </source>
</reference>
<evidence type="ECO:0000313" key="6">
    <source>
        <dbReference type="EMBL" id="MCX5568236.1"/>
    </source>
</evidence>
<proteinExistence type="predicted"/>
<evidence type="ECO:0000259" key="5">
    <source>
        <dbReference type="PROSITE" id="PS51078"/>
    </source>
</evidence>
<dbReference type="Gene3D" id="3.30.450.40">
    <property type="match status" value="1"/>
</dbReference>
<dbReference type="InterPro" id="IPR036388">
    <property type="entry name" value="WH-like_DNA-bd_sf"/>
</dbReference>
<sequence>MSMEQDDRYIVGPVLKALKVLDAIAQKGHPASLTTIASELSLPKTSVFRYLRTLSAAGFLTYDANRDRYSVGIRFRALATADKSIQRLRECALPALTEINREFNETTNLAVLADNHVVYIDIIESTRALRMQARIGSRDPVHSTALGKAILAQLPLDERTQLLSDALPQRTLRTITQLKTIEKQLVEAAATGVAIEIGENEEGTMCMGVAILDESGYPVAAISISAPERRVTAEIRPRLIERLKEATAEISQKLASSPWQRLAGD</sequence>
<dbReference type="SMART" id="SM00346">
    <property type="entry name" value="HTH_ICLR"/>
    <property type="match status" value="1"/>
</dbReference>
<dbReference type="GO" id="GO:0003677">
    <property type="term" value="F:DNA binding"/>
    <property type="evidence" value="ECO:0007669"/>
    <property type="project" value="UniProtKB-KW"/>
</dbReference>
<dbReference type="Gene3D" id="1.10.10.10">
    <property type="entry name" value="Winged helix-like DNA-binding domain superfamily/Winged helix DNA-binding domain"/>
    <property type="match status" value="1"/>
</dbReference>
<keyword evidence="3" id="KW-0804">Transcription</keyword>
<evidence type="ECO:0000313" key="7">
    <source>
        <dbReference type="Proteomes" id="UP001144805"/>
    </source>
</evidence>
<dbReference type="PANTHER" id="PTHR30136">
    <property type="entry name" value="HELIX-TURN-HELIX TRANSCRIPTIONAL REGULATOR, ICLR FAMILY"/>
    <property type="match status" value="1"/>
</dbReference>
<evidence type="ECO:0000256" key="3">
    <source>
        <dbReference type="ARBA" id="ARBA00023163"/>
    </source>
</evidence>
<gene>
    <name evidence="6" type="ORF">OSH07_03420</name>
</gene>
<dbReference type="GO" id="GO:0003700">
    <property type="term" value="F:DNA-binding transcription factor activity"/>
    <property type="evidence" value="ECO:0007669"/>
    <property type="project" value="TreeGrafter"/>
</dbReference>
<dbReference type="Pfam" id="PF01614">
    <property type="entry name" value="IclR_C"/>
    <property type="match status" value="1"/>
</dbReference>
<dbReference type="RefSeq" id="WP_266337188.1">
    <property type="nucleotide sequence ID" value="NZ_JAPKNK010000001.1"/>
</dbReference>
<evidence type="ECO:0000256" key="1">
    <source>
        <dbReference type="ARBA" id="ARBA00023015"/>
    </source>
</evidence>
<dbReference type="Pfam" id="PF09339">
    <property type="entry name" value="HTH_IclR"/>
    <property type="match status" value="1"/>
</dbReference>
<comment type="caution">
    <text evidence="6">The sequence shown here is derived from an EMBL/GenBank/DDBJ whole genome shotgun (WGS) entry which is preliminary data.</text>
</comment>
<dbReference type="SUPFAM" id="SSF55781">
    <property type="entry name" value="GAF domain-like"/>
    <property type="match status" value="1"/>
</dbReference>
<dbReference type="AlphaFoldDB" id="A0A9X3IK80"/>
<dbReference type="PROSITE" id="PS51077">
    <property type="entry name" value="HTH_ICLR"/>
    <property type="match status" value="1"/>
</dbReference>
<dbReference type="InterPro" id="IPR005471">
    <property type="entry name" value="Tscrpt_reg_IclR_N"/>
</dbReference>
<evidence type="ECO:0000256" key="2">
    <source>
        <dbReference type="ARBA" id="ARBA00023125"/>
    </source>
</evidence>
<name>A0A9X3IK80_9HYPH</name>
<dbReference type="GO" id="GO:0045892">
    <property type="term" value="P:negative regulation of DNA-templated transcription"/>
    <property type="evidence" value="ECO:0007669"/>
    <property type="project" value="TreeGrafter"/>
</dbReference>
<dbReference type="SUPFAM" id="SSF46785">
    <property type="entry name" value="Winged helix' DNA-binding domain"/>
    <property type="match status" value="1"/>
</dbReference>
<dbReference type="Proteomes" id="UP001144805">
    <property type="component" value="Unassembled WGS sequence"/>
</dbReference>
<protein>
    <submittedName>
        <fullName evidence="6">IclR family transcriptional regulator</fullName>
    </submittedName>
</protein>
<keyword evidence="2" id="KW-0238">DNA-binding</keyword>
<feature type="domain" description="IclR-ED" evidence="5">
    <location>
        <begin position="74"/>
        <end position="256"/>
    </location>
</feature>
<organism evidence="6 7">
    <name type="scientific">Kaistia nematophila</name>
    <dbReference type="NCBI Taxonomy" id="2994654"/>
    <lineage>
        <taxon>Bacteria</taxon>
        <taxon>Pseudomonadati</taxon>
        <taxon>Pseudomonadota</taxon>
        <taxon>Alphaproteobacteria</taxon>
        <taxon>Hyphomicrobiales</taxon>
        <taxon>Kaistiaceae</taxon>
        <taxon>Kaistia</taxon>
    </lineage>
</organism>
<dbReference type="PANTHER" id="PTHR30136:SF24">
    <property type="entry name" value="HTH-TYPE TRANSCRIPTIONAL REPRESSOR ALLR"/>
    <property type="match status" value="1"/>
</dbReference>
<dbReference type="InterPro" id="IPR014757">
    <property type="entry name" value="Tscrpt_reg_IclR_C"/>
</dbReference>
<dbReference type="PROSITE" id="PS51078">
    <property type="entry name" value="ICLR_ED"/>
    <property type="match status" value="1"/>
</dbReference>
<keyword evidence="7" id="KW-1185">Reference proteome</keyword>
<feature type="domain" description="HTH iclR-type" evidence="4">
    <location>
        <begin position="11"/>
        <end position="73"/>
    </location>
</feature>
<dbReference type="InterPro" id="IPR036390">
    <property type="entry name" value="WH_DNA-bd_sf"/>
</dbReference>
<accession>A0A9X3IK80</accession>
<evidence type="ECO:0000259" key="4">
    <source>
        <dbReference type="PROSITE" id="PS51077"/>
    </source>
</evidence>
<dbReference type="EMBL" id="JAPKNK010000001">
    <property type="protein sequence ID" value="MCX5568236.1"/>
    <property type="molecule type" value="Genomic_DNA"/>
</dbReference>
<keyword evidence="1" id="KW-0805">Transcription regulation</keyword>
<dbReference type="InterPro" id="IPR029016">
    <property type="entry name" value="GAF-like_dom_sf"/>
</dbReference>
<dbReference type="InterPro" id="IPR050707">
    <property type="entry name" value="HTH_MetabolicPath_Reg"/>
</dbReference>